<dbReference type="OrthoDB" id="9793837at2"/>
<proteinExistence type="predicted"/>
<reference evidence="2 3" key="1">
    <citation type="submission" date="2016-10" db="EMBL/GenBank/DDBJ databases">
        <authorList>
            <person name="de Groot N.N."/>
        </authorList>
    </citation>
    <scope>NUCLEOTIDE SEQUENCE [LARGE SCALE GENOMIC DNA]</scope>
    <source>
        <strain evidence="2 3">CGMCC 1.8894</strain>
    </source>
</reference>
<dbReference type="STRING" id="564137.SAMN04488238_11645"/>
<dbReference type="EMBL" id="FNOM01000016">
    <property type="protein sequence ID" value="SDX71071.1"/>
    <property type="molecule type" value="Genomic_DNA"/>
</dbReference>
<accession>A0A1H3DXF4</accession>
<protein>
    <recommendedName>
        <fullName evidence="1">DUF6671 domain-containing protein</fullName>
    </recommendedName>
</protein>
<keyword evidence="3" id="KW-1185">Reference proteome</keyword>
<evidence type="ECO:0000259" key="1">
    <source>
        <dbReference type="Pfam" id="PF20376"/>
    </source>
</evidence>
<dbReference type="AlphaFoldDB" id="A0A1H3DXF4"/>
<name>A0A1H3DXF4_9RHOB</name>
<organism evidence="2 3">
    <name type="scientific">Roseicitreum antarcticum</name>
    <dbReference type="NCBI Taxonomy" id="564137"/>
    <lineage>
        <taxon>Bacteria</taxon>
        <taxon>Pseudomonadati</taxon>
        <taxon>Pseudomonadota</taxon>
        <taxon>Alphaproteobacteria</taxon>
        <taxon>Rhodobacterales</taxon>
        <taxon>Paracoccaceae</taxon>
        <taxon>Roseicitreum</taxon>
    </lineage>
</organism>
<dbReference type="InterPro" id="IPR046612">
    <property type="entry name" value="DUF6671"/>
</dbReference>
<gene>
    <name evidence="2" type="ORF">SAMN04488238_11645</name>
</gene>
<feature type="domain" description="DUF6671" evidence="1">
    <location>
        <begin position="66"/>
        <end position="282"/>
    </location>
</feature>
<sequence>MRRMILPNRAALGTMHGKAVAIAPPMARLGITLEVPDGLDTDRFGTFTNETPRLGTMDDAARAKACAAIAATGLSVGIASEGAYRPHPWIPFLPIGREVLLWRNEETGQEVIERLTDEAPCYDNAIVFSTDEAATFLASIGFPQTAVIVAPGGQGAAPLAKGLQDLGSVDDAIQRALHLWGTGGAFLQTDMRAHLNPRRMETIGRLAERLAARLGTGCPVCAAPGWGLLRVETGLPCSWCDGPTLLVKTEVHGCTLCGSEKSLPRTDGACTADPGHCPTCNP</sequence>
<evidence type="ECO:0000313" key="2">
    <source>
        <dbReference type="EMBL" id="SDX71071.1"/>
    </source>
</evidence>
<evidence type="ECO:0000313" key="3">
    <source>
        <dbReference type="Proteomes" id="UP000198539"/>
    </source>
</evidence>
<dbReference type="Proteomes" id="UP000198539">
    <property type="component" value="Unassembled WGS sequence"/>
</dbReference>
<dbReference type="Pfam" id="PF20376">
    <property type="entry name" value="DUF6671"/>
    <property type="match status" value="1"/>
</dbReference>